<proteinExistence type="predicted"/>
<reference evidence="1 2" key="1">
    <citation type="journal article" date="2016" name="Nat. Commun.">
        <title>Thousands of microbial genomes shed light on interconnected biogeochemical processes in an aquifer system.</title>
        <authorList>
            <person name="Anantharaman K."/>
            <person name="Brown C.T."/>
            <person name="Hug L.A."/>
            <person name="Sharon I."/>
            <person name="Castelle C.J."/>
            <person name="Probst A.J."/>
            <person name="Thomas B.C."/>
            <person name="Singh A."/>
            <person name="Wilkins M.J."/>
            <person name="Karaoz U."/>
            <person name="Brodie E.L."/>
            <person name="Williams K.H."/>
            <person name="Hubbard S.S."/>
            <person name="Banfield J.F."/>
        </authorList>
    </citation>
    <scope>NUCLEOTIDE SEQUENCE [LARGE SCALE GENOMIC DNA]</scope>
</reference>
<comment type="caution">
    <text evidence="1">The sequence shown here is derived from an EMBL/GenBank/DDBJ whole genome shotgun (WGS) entry which is preliminary data.</text>
</comment>
<accession>A0A1F6TTG8</accession>
<dbReference type="STRING" id="1817760.A2151_04175"/>
<organism evidence="1 2">
    <name type="scientific">Candidatus Muproteobacteria bacterium RBG_16_65_34</name>
    <dbReference type="NCBI Taxonomy" id="1817760"/>
    <lineage>
        <taxon>Bacteria</taxon>
        <taxon>Pseudomonadati</taxon>
        <taxon>Pseudomonadota</taxon>
        <taxon>Candidatus Muproteobacteria</taxon>
    </lineage>
</organism>
<dbReference type="EMBL" id="MFSU01000028">
    <property type="protein sequence ID" value="OGI48431.1"/>
    <property type="molecule type" value="Genomic_DNA"/>
</dbReference>
<protein>
    <submittedName>
        <fullName evidence="1">DUF2281 domain-containing protein</fullName>
    </submittedName>
</protein>
<evidence type="ECO:0000313" key="2">
    <source>
        <dbReference type="Proteomes" id="UP000178885"/>
    </source>
</evidence>
<dbReference type="Proteomes" id="UP000178885">
    <property type="component" value="Unassembled WGS sequence"/>
</dbReference>
<dbReference type="AlphaFoldDB" id="A0A1F6TTG8"/>
<gene>
    <name evidence="1" type="ORF">A2151_04175</name>
</gene>
<sequence>MDKKLLINEIEKIPEPFIEEIYDFVSYLKARIIREKSETAIASESSLGKDWLDAREDSAWQNL</sequence>
<name>A0A1F6TTG8_9PROT</name>
<evidence type="ECO:0000313" key="1">
    <source>
        <dbReference type="EMBL" id="OGI48431.1"/>
    </source>
</evidence>